<dbReference type="PROSITE" id="PS00028">
    <property type="entry name" value="ZINC_FINGER_C2H2_1"/>
    <property type="match status" value="1"/>
</dbReference>
<protein>
    <recommendedName>
        <fullName evidence="3">C2H2-type domain-containing protein</fullName>
    </recommendedName>
</protein>
<dbReference type="HOGENOM" id="CLU_057545_1_0_1"/>
<dbReference type="AlphaFoldDB" id="G3B4Y4"/>
<evidence type="ECO:0000256" key="1">
    <source>
        <dbReference type="PROSITE-ProRule" id="PRU00042"/>
    </source>
</evidence>
<feature type="region of interest" description="Disordered" evidence="2">
    <location>
        <begin position="158"/>
        <end position="206"/>
    </location>
</feature>
<dbReference type="EMBL" id="GL996521">
    <property type="protein sequence ID" value="EGV64019.1"/>
    <property type="molecule type" value="Genomic_DNA"/>
</dbReference>
<keyword evidence="1" id="KW-0863">Zinc-finger</keyword>
<reference evidence="4 5" key="1">
    <citation type="journal article" date="2011" name="Proc. Natl. Acad. Sci. U.S.A.">
        <title>Comparative genomics of xylose-fermenting fungi for enhanced biofuel production.</title>
        <authorList>
            <person name="Wohlbach D.J."/>
            <person name="Kuo A."/>
            <person name="Sato T.K."/>
            <person name="Potts K.M."/>
            <person name="Salamov A.A."/>
            <person name="LaButti K.M."/>
            <person name="Sun H."/>
            <person name="Clum A."/>
            <person name="Pangilinan J.L."/>
            <person name="Lindquist E.A."/>
            <person name="Lucas S."/>
            <person name="Lapidus A."/>
            <person name="Jin M."/>
            <person name="Gunawan C."/>
            <person name="Balan V."/>
            <person name="Dale B.E."/>
            <person name="Jeffries T.W."/>
            <person name="Zinkel R."/>
            <person name="Barry K.W."/>
            <person name="Grigoriev I.V."/>
            <person name="Gasch A.P."/>
        </authorList>
    </citation>
    <scope>NUCLEOTIDE SEQUENCE [LARGE SCALE GENOMIC DNA]</scope>
    <source>
        <strain evidence="5">ATCC 10573 / BCRC 21748 / CBS 615 / JCM 9827 / NBRC 10315 / NRRL Y-1498 / VKM Y-70</strain>
    </source>
</reference>
<keyword evidence="1" id="KW-0862">Zinc</keyword>
<dbReference type="GeneID" id="18247233"/>
<keyword evidence="5" id="KW-1185">Reference proteome</keyword>
<proteinExistence type="predicted"/>
<dbReference type="OrthoDB" id="2152896at2759"/>
<feature type="region of interest" description="Disordered" evidence="2">
    <location>
        <begin position="237"/>
        <end position="280"/>
    </location>
</feature>
<dbReference type="PROSITE" id="PS50157">
    <property type="entry name" value="ZINC_FINGER_C2H2_2"/>
    <property type="match status" value="1"/>
</dbReference>
<feature type="compositionally biased region" description="Basic and acidic residues" evidence="2">
    <location>
        <begin position="237"/>
        <end position="246"/>
    </location>
</feature>
<dbReference type="InterPro" id="IPR013087">
    <property type="entry name" value="Znf_C2H2_type"/>
</dbReference>
<feature type="compositionally biased region" description="Low complexity" evidence="2">
    <location>
        <begin position="186"/>
        <end position="206"/>
    </location>
</feature>
<feature type="region of interest" description="Disordered" evidence="2">
    <location>
        <begin position="1"/>
        <end position="60"/>
    </location>
</feature>
<feature type="compositionally biased region" description="Polar residues" evidence="2">
    <location>
        <begin position="1"/>
        <end position="20"/>
    </location>
</feature>
<evidence type="ECO:0000259" key="3">
    <source>
        <dbReference type="PROSITE" id="PS50157"/>
    </source>
</evidence>
<accession>G3B4Y4</accession>
<evidence type="ECO:0000313" key="4">
    <source>
        <dbReference type="EMBL" id="EGV64019.1"/>
    </source>
</evidence>
<evidence type="ECO:0000313" key="5">
    <source>
        <dbReference type="Proteomes" id="UP000000707"/>
    </source>
</evidence>
<dbReference type="Proteomes" id="UP000000707">
    <property type="component" value="Unassembled WGS sequence"/>
</dbReference>
<evidence type="ECO:0000256" key="2">
    <source>
        <dbReference type="SAM" id="MobiDB-lite"/>
    </source>
</evidence>
<dbReference type="RefSeq" id="XP_006686333.1">
    <property type="nucleotide sequence ID" value="XM_006686270.1"/>
</dbReference>
<feature type="domain" description="C2H2-type" evidence="3">
    <location>
        <begin position="99"/>
        <end position="126"/>
    </location>
</feature>
<name>G3B4Y4_CANTC</name>
<feature type="compositionally biased region" description="Polar residues" evidence="2">
    <location>
        <begin position="164"/>
        <end position="173"/>
    </location>
</feature>
<gene>
    <name evidence="4" type="ORF">CANTEDRAFT_114052</name>
</gene>
<sequence length="280" mass="30957">MTSAHTQFNYNRRSSASSPYTIPAKHHHQYGTGVPHYSQHHRSFSQGHQTRPVFRPDNGEAIEDTTDEAAMSSSVPTLSREFVARRISEGESGRLKEELKCEACGKGYKHISSLAKHLWEHTPEWNVTKKLLISKHQQVQLLEAASILVGMTDKDVAESPGVFDSSSRRNSLFQDDDTPVHGRKNSVSQYPPSSSSATSSTSPPTVPVDSYLVKDEASVSFVAGGYLDSKAGFSDVHSESNTHSRLDSVSYKHSSTPNMPMISPRSHNWVDDEDIVGKME</sequence>
<organism evidence="5">
    <name type="scientific">Candida tenuis (strain ATCC 10573 / BCRC 21748 / CBS 615 / JCM 9827 / NBRC 10315 / NRRL Y-1498 / VKM Y-70)</name>
    <name type="common">Yeast</name>
    <name type="synonym">Yamadazyma tenuis</name>
    <dbReference type="NCBI Taxonomy" id="590646"/>
    <lineage>
        <taxon>Eukaryota</taxon>
        <taxon>Fungi</taxon>
        <taxon>Dikarya</taxon>
        <taxon>Ascomycota</taxon>
        <taxon>Saccharomycotina</taxon>
        <taxon>Pichiomycetes</taxon>
        <taxon>Debaryomycetaceae</taxon>
        <taxon>Yamadazyma</taxon>
    </lineage>
</organism>
<dbReference type="eggNOG" id="ENOG502S997">
    <property type="taxonomic scope" value="Eukaryota"/>
</dbReference>
<keyword evidence="1" id="KW-0479">Metal-binding</keyword>
<dbReference type="GO" id="GO:0008270">
    <property type="term" value="F:zinc ion binding"/>
    <property type="evidence" value="ECO:0007669"/>
    <property type="project" value="UniProtKB-KW"/>
</dbReference>
<dbReference type="STRING" id="590646.G3B4Y4"/>
<dbReference type="KEGG" id="cten:18247233"/>